<accession>A0ABU8BL05</accession>
<keyword evidence="1" id="KW-1133">Transmembrane helix</keyword>
<dbReference type="Pfam" id="PF05569">
    <property type="entry name" value="Peptidase_M56"/>
    <property type="match status" value="1"/>
</dbReference>
<evidence type="ECO:0000259" key="2">
    <source>
        <dbReference type="Pfam" id="PF05569"/>
    </source>
</evidence>
<organism evidence="3 4">
    <name type="scientific">Bradyrhizobium algeriense</name>
    <dbReference type="NCBI Taxonomy" id="634784"/>
    <lineage>
        <taxon>Bacteria</taxon>
        <taxon>Pseudomonadati</taxon>
        <taxon>Pseudomonadota</taxon>
        <taxon>Alphaproteobacteria</taxon>
        <taxon>Hyphomicrobiales</taxon>
        <taxon>Nitrobacteraceae</taxon>
        <taxon>Bradyrhizobium</taxon>
    </lineage>
</organism>
<evidence type="ECO:0000256" key="1">
    <source>
        <dbReference type="SAM" id="Phobius"/>
    </source>
</evidence>
<dbReference type="InterPro" id="IPR008756">
    <property type="entry name" value="Peptidase_M56"/>
</dbReference>
<dbReference type="PANTHER" id="PTHR34978">
    <property type="entry name" value="POSSIBLE SENSOR-TRANSDUCER PROTEIN BLAR"/>
    <property type="match status" value="1"/>
</dbReference>
<comment type="caution">
    <text evidence="3">The sequence shown here is derived from an EMBL/GenBank/DDBJ whole genome shotgun (WGS) entry which is preliminary data.</text>
</comment>
<feature type="transmembrane region" description="Helical" evidence="1">
    <location>
        <begin position="110"/>
        <end position="137"/>
    </location>
</feature>
<feature type="transmembrane region" description="Helical" evidence="1">
    <location>
        <begin position="299"/>
        <end position="318"/>
    </location>
</feature>
<keyword evidence="4" id="KW-1185">Reference proteome</keyword>
<dbReference type="Gene3D" id="2.60.40.780">
    <property type="entry name" value="von Hippel-Lindau disease tumour suppressor, beta domain"/>
    <property type="match status" value="1"/>
</dbReference>
<dbReference type="RefSeq" id="WP_334487159.1">
    <property type="nucleotide sequence ID" value="NZ_JAZHRV010000001.1"/>
</dbReference>
<dbReference type="Proteomes" id="UP001364224">
    <property type="component" value="Unassembled WGS sequence"/>
</dbReference>
<feature type="domain" description="Peptidase M56" evidence="2">
    <location>
        <begin position="16"/>
        <end position="266"/>
    </location>
</feature>
<protein>
    <submittedName>
        <fullName evidence="3">Beta-lactamase regulating signal transducer with metallopeptidase domain</fullName>
    </submittedName>
</protein>
<evidence type="ECO:0000313" key="3">
    <source>
        <dbReference type="EMBL" id="MEH2559245.1"/>
    </source>
</evidence>
<evidence type="ECO:0000313" key="4">
    <source>
        <dbReference type="Proteomes" id="UP001364224"/>
    </source>
</evidence>
<feature type="transmembrane region" description="Helical" evidence="1">
    <location>
        <begin position="38"/>
        <end position="57"/>
    </location>
</feature>
<reference evidence="3 4" key="1">
    <citation type="submission" date="2024-02" db="EMBL/GenBank/DDBJ databases">
        <title>Adaptive strategies in a cosmopolitan and abundant soil bacterium.</title>
        <authorList>
            <person name="Carini P."/>
        </authorList>
    </citation>
    <scope>NUCLEOTIDE SEQUENCE [LARGE SCALE GENOMIC DNA]</scope>
    <source>
        <strain evidence="3 4">AZCC 1608</strain>
    </source>
</reference>
<gene>
    <name evidence="3" type="ORF">V1286_006774</name>
</gene>
<dbReference type="EMBL" id="JAZHRV010000001">
    <property type="protein sequence ID" value="MEH2559245.1"/>
    <property type="molecule type" value="Genomic_DNA"/>
</dbReference>
<name>A0ABU8BL05_9BRAD</name>
<sequence>MLAILAESALRSLLLGGVVWAGLNLFRVRNPHMHMTSWAMVLLASLSMPLLMHWTTVTVTVDALPVPTAEHFWPAGPSDSPSPEPLPDMLAAERGVAAAPRSAPVQALNWLALATTVYALVAGLLLSRLAVGLYLTWRLARAAKPMREPWTADWSVRVSSVIAGPVTFGSTILLPPQCFDWDVRKRQAVLAHEGAHVANRDFYLLLLASFNRSVFWFSPFAWWHLTRLAELAEIISDATALEVVEDRLSYAEILLDLVQHVRRAPAGIEMARACTVRSRVEHILAATTAPAKLGWGKRIGTAAVILPVVIVSAGSIAYRAAPAASAALDHAADAVTAARKPQSVSFYALDRASIFTVSREGDDFFGQVSGQRKLRLAVLGDGTYFYPAAAGPITLAVSHERKPFAPVLNQNGRDIRAIRTAELSWQGIAVDAGRLDSYVGAYQLGPGRVLTVIRDGERLHVQETGRTKFEIVARGVDAFDDGHDNLVIFLRTGEAKVNQVLLHEPVSGARSALRVSADRAKAIEEGFARRIAAAPDRFREQTPLPGSKEAILQGIEDLQRGAANYERMSESLAAKIRRQFSELQSTFKAFGAVESIFFRGVGPGGYDIYGVKFVNGVAEFRLLQGADGKVEDVIFRPDGNDRPGGVLACSGEQDLRAVSEIAPIRVLIYNGSGTDIQLFRLDAEGKRVALATVGEEMSFPIMTNVESPWVIADASGKCLEILLPGQQTRVHTVGEPQANGQPGRVARRTVPLAGSEAALRQYIEAVGRGEPNYERMTSEVAAQTRQQLPFNEAILSRLGALRAMSFRGVSGLDSDIYIAQFANGSAEWRIGLLKDGTIGRIALGPQY</sequence>
<keyword evidence="1" id="KW-0812">Transmembrane</keyword>
<dbReference type="CDD" id="cd07341">
    <property type="entry name" value="M56_BlaR1_MecR1_like"/>
    <property type="match status" value="1"/>
</dbReference>
<keyword evidence="1" id="KW-0472">Membrane</keyword>
<proteinExistence type="predicted"/>
<feature type="transmembrane region" description="Helical" evidence="1">
    <location>
        <begin position="6"/>
        <end position="26"/>
    </location>
</feature>
<dbReference type="PANTHER" id="PTHR34978:SF3">
    <property type="entry name" value="SLR0241 PROTEIN"/>
    <property type="match status" value="1"/>
</dbReference>
<dbReference type="InterPro" id="IPR052173">
    <property type="entry name" value="Beta-lactam_resp_regulator"/>
</dbReference>
<dbReference type="InterPro" id="IPR037140">
    <property type="entry name" value="VHL_beta_dom_sf"/>
</dbReference>